<comment type="caution">
    <text evidence="6">The sequence shown here is derived from an EMBL/GenBank/DDBJ whole genome shotgun (WGS) entry which is preliminary data.</text>
</comment>
<dbReference type="AlphaFoldDB" id="G4D4U8"/>
<evidence type="ECO:0000256" key="3">
    <source>
        <dbReference type="ARBA" id="ARBA00022679"/>
    </source>
</evidence>
<keyword evidence="3 6" id="KW-0808">Transferase</keyword>
<keyword evidence="6" id="KW-0328">Glycosyltransferase</keyword>
<evidence type="ECO:0000256" key="4">
    <source>
        <dbReference type="ARBA" id="ARBA00022741"/>
    </source>
</evidence>
<evidence type="ECO:0000256" key="2">
    <source>
        <dbReference type="ARBA" id="ARBA00012074"/>
    </source>
</evidence>
<dbReference type="PATRIC" id="fig|997350.3.peg.1371"/>
<evidence type="ECO:0000313" key="7">
    <source>
        <dbReference type="Proteomes" id="UP000003422"/>
    </source>
</evidence>
<dbReference type="GO" id="GO:0051191">
    <property type="term" value="P:prosthetic group biosynthetic process"/>
    <property type="evidence" value="ECO:0007669"/>
    <property type="project" value="TreeGrafter"/>
</dbReference>
<evidence type="ECO:0000313" key="6">
    <source>
        <dbReference type="EMBL" id="EGY79453.1"/>
    </source>
</evidence>
<gene>
    <name evidence="6" type="ORF">HMPREF9129_1428</name>
</gene>
<dbReference type="PANTHER" id="PTHR30201">
    <property type="entry name" value="TRIPHOSPHORIBOSYL-DEPHOSPHO-COA SYNTHASE"/>
    <property type="match status" value="1"/>
</dbReference>
<dbReference type="GO" id="GO:0016757">
    <property type="term" value="F:glycosyltransferase activity"/>
    <property type="evidence" value="ECO:0007669"/>
    <property type="project" value="UniProtKB-KW"/>
</dbReference>
<organism evidence="6 7">
    <name type="scientific">Peptoniphilus indolicus ATCC 29427</name>
    <dbReference type="NCBI Taxonomy" id="997350"/>
    <lineage>
        <taxon>Bacteria</taxon>
        <taxon>Bacillati</taxon>
        <taxon>Bacillota</taxon>
        <taxon>Tissierellia</taxon>
        <taxon>Tissierellales</taxon>
        <taxon>Peptoniphilaceae</taxon>
        <taxon>Peptoniphilus</taxon>
    </lineage>
</organism>
<keyword evidence="5" id="KW-0067">ATP-binding</keyword>
<dbReference type="Proteomes" id="UP000003422">
    <property type="component" value="Unassembled WGS sequence"/>
</dbReference>
<proteinExistence type="predicted"/>
<reference evidence="6 7" key="1">
    <citation type="submission" date="2011-06" db="EMBL/GenBank/DDBJ databases">
        <authorList>
            <person name="Muzny D."/>
            <person name="Qin X."/>
            <person name="Deng J."/>
            <person name="Jiang H."/>
            <person name="Liu Y."/>
            <person name="Qu J."/>
            <person name="Song X.-Z."/>
            <person name="Zhang L."/>
            <person name="Thornton R."/>
            <person name="Coyle M."/>
            <person name="Francisco L."/>
            <person name="Jackson L."/>
            <person name="Javaid M."/>
            <person name="Korchina V."/>
            <person name="Kovar C."/>
            <person name="Mata R."/>
            <person name="Mathew T."/>
            <person name="Ngo R."/>
            <person name="Nguyen L."/>
            <person name="Nguyen N."/>
            <person name="Okwuonu G."/>
            <person name="Ongeri F."/>
            <person name="Pham C."/>
            <person name="Simmons D."/>
            <person name="Wilczek-Boney K."/>
            <person name="Hale W."/>
            <person name="Jakkamsetti A."/>
            <person name="Pham P."/>
            <person name="Ruth R."/>
            <person name="San Lucas F."/>
            <person name="Warren J."/>
            <person name="Zhang J."/>
            <person name="Zhao Z."/>
            <person name="Zhou C."/>
            <person name="Zhu D."/>
            <person name="Lee S."/>
            <person name="Bess C."/>
            <person name="Blankenburg K."/>
            <person name="Forbes L."/>
            <person name="Fu Q."/>
            <person name="Gubbala S."/>
            <person name="Hirani K."/>
            <person name="Jayaseelan J.C."/>
            <person name="Lara F."/>
            <person name="Munidasa M."/>
            <person name="Palculict T."/>
            <person name="Patil S."/>
            <person name="Pu L.-L."/>
            <person name="Saada N."/>
            <person name="Tang L."/>
            <person name="Weissenberger G."/>
            <person name="Zhu Y."/>
            <person name="Hemphill L."/>
            <person name="Shang Y."/>
            <person name="Youmans B."/>
            <person name="Ayvaz T."/>
            <person name="Ross M."/>
            <person name="Santibanez J."/>
            <person name="Aqrawi P."/>
            <person name="Gross S."/>
            <person name="Joshi V."/>
            <person name="Fowler G."/>
            <person name="Nazareth L."/>
            <person name="Reid J."/>
            <person name="Worley K."/>
            <person name="Petrosino J."/>
            <person name="Highlander S."/>
            <person name="Gibbs R."/>
        </authorList>
    </citation>
    <scope>NUCLEOTIDE SEQUENCE [LARGE SCALE GENOMIC DNA]</scope>
    <source>
        <strain evidence="6 7">ATCC 29427</strain>
    </source>
</reference>
<evidence type="ECO:0000256" key="5">
    <source>
        <dbReference type="ARBA" id="ARBA00022840"/>
    </source>
</evidence>
<sequence length="216" mass="24796">MDHNTFLNSASAIVDQLKKVEGSDLTDFKNLKNFGVKVEEAMFKSTNGINTHKGLIFLILFVYREWLLNTDYSEISKSIKEFSKELTCDYTNPQNSAKLHTFGINDIRTFPLTGYETVFNFIDLIKENYWDEDKKTLYLIANIDDTTTIKRSDIKTLKFLQNRALEILNNYDERLADELDKFYVKNNISSGGIADVLTTANLILNLYGGKNAKIMD</sequence>
<dbReference type="eggNOG" id="COG1767">
    <property type="taxonomic scope" value="Bacteria"/>
</dbReference>
<dbReference type="HOGENOM" id="CLU_056179_1_0_9"/>
<evidence type="ECO:0000256" key="1">
    <source>
        <dbReference type="ARBA" id="ARBA00001210"/>
    </source>
</evidence>
<keyword evidence="4" id="KW-0547">Nucleotide-binding</keyword>
<dbReference type="PANTHER" id="PTHR30201:SF2">
    <property type="entry name" value="2-(5''-TRIPHOSPHORIBOSYL)-3'-DEPHOSPHOCOENZYME-A SYNTHASE"/>
    <property type="match status" value="1"/>
</dbReference>
<accession>G4D4U8</accession>
<dbReference type="EMBL" id="AGBB01000137">
    <property type="protein sequence ID" value="EGY79453.1"/>
    <property type="molecule type" value="Genomic_DNA"/>
</dbReference>
<comment type="catalytic activity">
    <reaction evidence="1">
        <text>3'-dephospho-CoA + ATP = 2'-(5''-triphospho-alpha-D-ribosyl)-3'-dephospho-CoA + adenine</text>
        <dbReference type="Rhea" id="RHEA:15117"/>
        <dbReference type="ChEBI" id="CHEBI:16708"/>
        <dbReference type="ChEBI" id="CHEBI:30616"/>
        <dbReference type="ChEBI" id="CHEBI:57328"/>
        <dbReference type="ChEBI" id="CHEBI:61378"/>
        <dbReference type="EC" id="2.4.2.52"/>
    </reaction>
</comment>
<name>G4D4U8_9FIRM</name>
<dbReference type="EC" id="2.4.2.52" evidence="2"/>
<dbReference type="Pfam" id="PF01874">
    <property type="entry name" value="CitG"/>
    <property type="match status" value="1"/>
</dbReference>
<keyword evidence="7" id="KW-1185">Reference proteome</keyword>
<dbReference type="Gene3D" id="1.10.4200.10">
    <property type="entry name" value="Triphosphoribosyl-dephospho-CoA protein"/>
    <property type="match status" value="2"/>
</dbReference>
<dbReference type="STRING" id="997350.HMPREF9129_1428"/>
<dbReference type="GO" id="GO:0046917">
    <property type="term" value="F:triphosphoribosyl-dephospho-CoA synthase activity"/>
    <property type="evidence" value="ECO:0007669"/>
    <property type="project" value="UniProtKB-EC"/>
</dbReference>
<dbReference type="GO" id="GO:0005524">
    <property type="term" value="F:ATP binding"/>
    <property type="evidence" value="ECO:0007669"/>
    <property type="project" value="UniProtKB-KW"/>
</dbReference>
<protein>
    <recommendedName>
        <fullName evidence="2">triphosphoribosyl-dephospho-CoA synthase</fullName>
        <ecNumber evidence="2">2.4.2.52</ecNumber>
    </recommendedName>
</protein>
<dbReference type="InterPro" id="IPR002736">
    <property type="entry name" value="CitG"/>
</dbReference>